<evidence type="ECO:0000313" key="1">
    <source>
        <dbReference type="EMBL" id="QCD96170.1"/>
    </source>
</evidence>
<evidence type="ECO:0000313" key="2">
    <source>
        <dbReference type="Proteomes" id="UP000501690"/>
    </source>
</evidence>
<accession>A0A4D6M676</accession>
<gene>
    <name evidence="1" type="ORF">DEO72_LG6g872</name>
</gene>
<sequence length="96" mass="11019">MSISLPPFLSYSTITITYIFQSFDLPFRDFAASNLTGAQGLKGKSWPDLDMLPFGWLTNPDAHEGPHRSTKLTQDEQRTQFPHIVTLDCNRKKWFV</sequence>
<keyword evidence="2" id="KW-1185">Reference proteome</keyword>
<protein>
    <submittedName>
        <fullName evidence="1">Aldolase-type TIM barrel</fullName>
    </submittedName>
</protein>
<dbReference type="Proteomes" id="UP000501690">
    <property type="component" value="Linkage Group LG6"/>
</dbReference>
<dbReference type="InterPro" id="IPR013785">
    <property type="entry name" value="Aldolase_TIM"/>
</dbReference>
<dbReference type="AlphaFoldDB" id="A0A4D6M676"/>
<reference evidence="1 2" key="1">
    <citation type="submission" date="2019-04" db="EMBL/GenBank/DDBJ databases">
        <title>An improved genome assembly and genetic linkage map for asparagus bean, Vigna unguiculata ssp. sesquipedialis.</title>
        <authorList>
            <person name="Xia Q."/>
            <person name="Zhang R."/>
            <person name="Dong Y."/>
        </authorList>
    </citation>
    <scope>NUCLEOTIDE SEQUENCE [LARGE SCALE GENOMIC DNA]</scope>
    <source>
        <tissue evidence="1">Leaf</tissue>
    </source>
</reference>
<proteinExistence type="predicted"/>
<name>A0A4D6M676_VIGUN</name>
<organism evidence="1 2">
    <name type="scientific">Vigna unguiculata</name>
    <name type="common">Cowpea</name>
    <dbReference type="NCBI Taxonomy" id="3917"/>
    <lineage>
        <taxon>Eukaryota</taxon>
        <taxon>Viridiplantae</taxon>
        <taxon>Streptophyta</taxon>
        <taxon>Embryophyta</taxon>
        <taxon>Tracheophyta</taxon>
        <taxon>Spermatophyta</taxon>
        <taxon>Magnoliopsida</taxon>
        <taxon>eudicotyledons</taxon>
        <taxon>Gunneridae</taxon>
        <taxon>Pentapetalae</taxon>
        <taxon>rosids</taxon>
        <taxon>fabids</taxon>
        <taxon>Fabales</taxon>
        <taxon>Fabaceae</taxon>
        <taxon>Papilionoideae</taxon>
        <taxon>50 kb inversion clade</taxon>
        <taxon>NPAAA clade</taxon>
        <taxon>indigoferoid/millettioid clade</taxon>
        <taxon>Phaseoleae</taxon>
        <taxon>Vigna</taxon>
    </lineage>
</organism>
<dbReference type="EMBL" id="CP039350">
    <property type="protein sequence ID" value="QCD96170.1"/>
    <property type="molecule type" value="Genomic_DNA"/>
</dbReference>
<dbReference type="Gene3D" id="3.20.20.70">
    <property type="entry name" value="Aldolase class I"/>
    <property type="match status" value="1"/>
</dbReference>